<sequence length="657" mass="73875">MDILDCSKPSDYDRAKELKSFDDTKAGVKGLVDAGIVKIPRIFIRPDDELAEELTTHQSNFQVPIVDLDGIRGDRTWGLFQVVNHGIPLDVLEKMLDGARKFHDLDLEVKKELYSRDPKRNIRFYSNIDLYQSRTANWRDTFAISKLASKPFDPTEIPEVCRDSSMEYIKNVSKLGNTLFELLSMALGLKPQHLKEMGCTEGFYIGCHYYPPCPAPDLTLGTTKHSDPSFLTILSQDQIGGLQVFHENQWVDVHPIAGGLVINIGDFLQVISNNKFKSVDHRVVANGSVSRISVPCFFAGHATETPKLYGPIKELTSEENPPVYRDFLISEYLSSLFSGAVGDKSVLYQFKELVHESNNHQNDLQVPLIDLGGKHEEIVDQVRSASETWGFFQVVNHGIPLNVFEGMIEGVGKFHEQDVEVKKEWYTRDVKRKVTFNSNFDLYRSKAANWRDTLSFSMSASENFDLQLLPAALRDAATEYAENVRKLGDTLFELLSEALGLKPDHLKALECAGKCTFVCHYYPACPQPKLTMGASSHSDPSFLTVLLQDHVGGLQVLHENQWADAPPIPGALVVNIISNDKFKSNVHRVLPSRKSRVSAICFFAGRFAPPARLYGPIKELISEENPAKYKEVQVSEYVGRFYSKGLHEKPSPADYRL</sequence>
<dbReference type="EMBL" id="CM047742">
    <property type="protein sequence ID" value="KAJ0034917.1"/>
    <property type="molecule type" value="Genomic_DNA"/>
</dbReference>
<organism evidence="1 2">
    <name type="scientific">Pistacia integerrima</name>
    <dbReference type="NCBI Taxonomy" id="434235"/>
    <lineage>
        <taxon>Eukaryota</taxon>
        <taxon>Viridiplantae</taxon>
        <taxon>Streptophyta</taxon>
        <taxon>Embryophyta</taxon>
        <taxon>Tracheophyta</taxon>
        <taxon>Spermatophyta</taxon>
        <taxon>Magnoliopsida</taxon>
        <taxon>eudicotyledons</taxon>
        <taxon>Gunneridae</taxon>
        <taxon>Pentapetalae</taxon>
        <taxon>rosids</taxon>
        <taxon>malvids</taxon>
        <taxon>Sapindales</taxon>
        <taxon>Anacardiaceae</taxon>
        <taxon>Pistacia</taxon>
    </lineage>
</organism>
<dbReference type="Proteomes" id="UP001163603">
    <property type="component" value="Chromosome 7"/>
</dbReference>
<keyword evidence="2" id="KW-1185">Reference proteome</keyword>
<accession>A0ACC0YGB8</accession>
<gene>
    <name evidence="1" type="ORF">Pint_24615</name>
</gene>
<evidence type="ECO:0000313" key="1">
    <source>
        <dbReference type="EMBL" id="KAJ0034917.1"/>
    </source>
</evidence>
<reference evidence="2" key="1">
    <citation type="journal article" date="2023" name="G3 (Bethesda)">
        <title>Genome assembly and association tests identify interacting loci associated with vigor, precocity, and sex in interspecific pistachio rootstocks.</title>
        <authorList>
            <person name="Palmer W."/>
            <person name="Jacygrad E."/>
            <person name="Sagayaradj S."/>
            <person name="Cavanaugh K."/>
            <person name="Han R."/>
            <person name="Bertier L."/>
            <person name="Beede B."/>
            <person name="Kafkas S."/>
            <person name="Golino D."/>
            <person name="Preece J."/>
            <person name="Michelmore R."/>
        </authorList>
    </citation>
    <scope>NUCLEOTIDE SEQUENCE [LARGE SCALE GENOMIC DNA]</scope>
</reference>
<name>A0ACC0YGB8_9ROSI</name>
<evidence type="ECO:0000313" key="2">
    <source>
        <dbReference type="Proteomes" id="UP001163603"/>
    </source>
</evidence>
<protein>
    <submittedName>
        <fullName evidence="1">Uncharacterized protein</fullName>
    </submittedName>
</protein>
<comment type="caution">
    <text evidence="1">The sequence shown here is derived from an EMBL/GenBank/DDBJ whole genome shotgun (WGS) entry which is preliminary data.</text>
</comment>
<proteinExistence type="predicted"/>